<accession>K9GTC0</accession>
<dbReference type="AlphaFoldDB" id="K9GTC0"/>
<evidence type="ECO:0000313" key="2">
    <source>
        <dbReference type="EMBL" id="EKV28437.1"/>
    </source>
</evidence>
<name>K9GTC0_9PROT</name>
<proteinExistence type="predicted"/>
<feature type="transmembrane region" description="Helical" evidence="1">
    <location>
        <begin position="82"/>
        <end position="102"/>
    </location>
</feature>
<dbReference type="RefSeq" id="WP_009541667.1">
    <property type="nucleotide sequence ID" value="NZ_ANHY01000016.1"/>
</dbReference>
<dbReference type="eggNOG" id="COG5615">
    <property type="taxonomic scope" value="Bacteria"/>
</dbReference>
<gene>
    <name evidence="2" type="ORF">C882_1011</name>
</gene>
<keyword evidence="3" id="KW-1185">Reference proteome</keyword>
<keyword evidence="1" id="KW-0812">Transmembrane</keyword>
<comment type="caution">
    <text evidence="2">The sequence shown here is derived from an EMBL/GenBank/DDBJ whole genome shotgun (WGS) entry which is preliminary data.</text>
</comment>
<dbReference type="STRING" id="1238182.C882_1011"/>
<evidence type="ECO:0008006" key="4">
    <source>
        <dbReference type="Google" id="ProtNLM"/>
    </source>
</evidence>
<evidence type="ECO:0000313" key="3">
    <source>
        <dbReference type="Proteomes" id="UP000009881"/>
    </source>
</evidence>
<keyword evidence="1" id="KW-0472">Membrane</keyword>
<feature type="transmembrane region" description="Helical" evidence="1">
    <location>
        <begin position="123"/>
        <end position="151"/>
    </location>
</feature>
<protein>
    <recommendedName>
        <fullName evidence="4">Copper resistance protein D domain-containing protein</fullName>
    </recommendedName>
</protein>
<evidence type="ECO:0000256" key="1">
    <source>
        <dbReference type="SAM" id="Phobius"/>
    </source>
</evidence>
<dbReference type="OrthoDB" id="8419862at2"/>
<keyword evidence="1" id="KW-1133">Transmembrane helix</keyword>
<dbReference type="EMBL" id="ANHY01000016">
    <property type="protein sequence ID" value="EKV28437.1"/>
    <property type="molecule type" value="Genomic_DNA"/>
</dbReference>
<feature type="transmembrane region" description="Helical" evidence="1">
    <location>
        <begin position="6"/>
        <end position="31"/>
    </location>
</feature>
<sequence length="153" mass="16173">MHHLAIALHVLSVAAWTGGLFLLLVVLRPALLAVEPAERMTLWARILPRAFTVSWASAALALVTGFGLTFSLYGGFAVAGMHVHLMAGLGLMMTGVLVWTYLRPLKRFELAEESADVAGAERALGAVLAWQWATLAFGAAALVIGGVGAYIGF</sequence>
<dbReference type="Proteomes" id="UP000009881">
    <property type="component" value="Unassembled WGS sequence"/>
</dbReference>
<reference evidence="2 3" key="1">
    <citation type="journal article" date="2013" name="Genome Announc.">
        <title>Draft Genome Sequence of an Alphaproteobacterium, Caenispirillum salinarum AK4(T), Isolated from a Solar Saltern.</title>
        <authorList>
            <person name="Khatri I."/>
            <person name="Singh A."/>
            <person name="Korpole S."/>
            <person name="Pinnaka A.K."/>
            <person name="Subramanian S."/>
        </authorList>
    </citation>
    <scope>NUCLEOTIDE SEQUENCE [LARGE SCALE GENOMIC DNA]</scope>
    <source>
        <strain evidence="2 3">AK4</strain>
    </source>
</reference>
<organism evidence="2 3">
    <name type="scientific">Caenispirillum salinarum AK4</name>
    <dbReference type="NCBI Taxonomy" id="1238182"/>
    <lineage>
        <taxon>Bacteria</taxon>
        <taxon>Pseudomonadati</taxon>
        <taxon>Pseudomonadota</taxon>
        <taxon>Alphaproteobacteria</taxon>
        <taxon>Rhodospirillales</taxon>
        <taxon>Novispirillaceae</taxon>
        <taxon>Caenispirillum</taxon>
    </lineage>
</organism>
<feature type="transmembrane region" description="Helical" evidence="1">
    <location>
        <begin position="52"/>
        <end position="76"/>
    </location>
</feature>